<sequence length="226" mass="24465">MKKTCVQVLLVVGGLLPLNLQAQSIEDARKCTTIENDSVRLACFDNFFHSDSLSSAKTKAASGLAPANQTPEMTVAPPTFNETAQASAPSPVSLPLQTTAPSQTSTPQIPATSNTPLAAPDVSKQVAQAPSSKADLIDQFGAEDLQREAPQQARLDRIDSVIDDISENNRGIRTFTLANGHKWRETESSRLRLKKGMAIYVEKGALSAYFLGKESSNRRVRVKRVQ</sequence>
<keyword evidence="4" id="KW-1185">Reference proteome</keyword>
<accession>A0ABV9LWI3</accession>
<dbReference type="Proteomes" id="UP001595897">
    <property type="component" value="Unassembled WGS sequence"/>
</dbReference>
<reference evidence="4" key="1">
    <citation type="journal article" date="2019" name="Int. J. Syst. Evol. Microbiol.">
        <title>The Global Catalogue of Microorganisms (GCM) 10K type strain sequencing project: providing services to taxonomists for standard genome sequencing and annotation.</title>
        <authorList>
            <consortium name="The Broad Institute Genomics Platform"/>
            <consortium name="The Broad Institute Genome Sequencing Center for Infectious Disease"/>
            <person name="Wu L."/>
            <person name="Ma J."/>
        </authorList>
    </citation>
    <scope>NUCLEOTIDE SEQUENCE [LARGE SCALE GENOMIC DNA]</scope>
    <source>
        <strain evidence="4">KACC 12507</strain>
    </source>
</reference>
<evidence type="ECO:0000313" key="4">
    <source>
        <dbReference type="Proteomes" id="UP001595897"/>
    </source>
</evidence>
<feature type="region of interest" description="Disordered" evidence="1">
    <location>
        <begin position="82"/>
        <end position="124"/>
    </location>
</feature>
<feature type="chain" id="PRO_5046910509" evidence="2">
    <location>
        <begin position="23"/>
        <end position="226"/>
    </location>
</feature>
<organism evidence="3 4">
    <name type="scientific">Glaciecola siphonariae</name>
    <dbReference type="NCBI Taxonomy" id="521012"/>
    <lineage>
        <taxon>Bacteria</taxon>
        <taxon>Pseudomonadati</taxon>
        <taxon>Pseudomonadota</taxon>
        <taxon>Gammaproteobacteria</taxon>
        <taxon>Alteromonadales</taxon>
        <taxon>Alteromonadaceae</taxon>
        <taxon>Glaciecola</taxon>
    </lineage>
</organism>
<keyword evidence="2" id="KW-0732">Signal</keyword>
<evidence type="ECO:0000256" key="1">
    <source>
        <dbReference type="SAM" id="MobiDB-lite"/>
    </source>
</evidence>
<evidence type="ECO:0000313" key="3">
    <source>
        <dbReference type="EMBL" id="MFC4700901.1"/>
    </source>
</evidence>
<comment type="caution">
    <text evidence="3">The sequence shown here is derived from an EMBL/GenBank/DDBJ whole genome shotgun (WGS) entry which is preliminary data.</text>
</comment>
<protein>
    <submittedName>
        <fullName evidence="3">Uncharacterized protein</fullName>
    </submittedName>
</protein>
<feature type="signal peptide" evidence="2">
    <location>
        <begin position="1"/>
        <end position="22"/>
    </location>
</feature>
<dbReference type="RefSeq" id="WP_382408862.1">
    <property type="nucleotide sequence ID" value="NZ_JBHSGU010000005.1"/>
</dbReference>
<proteinExistence type="predicted"/>
<name>A0ABV9LWI3_9ALTE</name>
<gene>
    <name evidence="3" type="ORF">ACFO4O_12075</name>
</gene>
<dbReference type="EMBL" id="JBHSGU010000005">
    <property type="protein sequence ID" value="MFC4700901.1"/>
    <property type="molecule type" value="Genomic_DNA"/>
</dbReference>
<evidence type="ECO:0000256" key="2">
    <source>
        <dbReference type="SAM" id="SignalP"/>
    </source>
</evidence>
<feature type="compositionally biased region" description="Low complexity" evidence="1">
    <location>
        <begin position="95"/>
        <end position="110"/>
    </location>
</feature>